<dbReference type="RefSeq" id="WP_117582691.1">
    <property type="nucleotide sequence ID" value="NZ_QUSL01000070.1"/>
</dbReference>
<sequence length="65" mass="7646">MNEVIEIKLRNCRTNEKSVITAYSRNHAKSIIKNCIENSSNIWRVIISNEIEDVIYELRDEFMSA</sequence>
<comment type="caution">
    <text evidence="1">The sequence shown here is derived from an EMBL/GenBank/DDBJ whole genome shotgun (WGS) entry which is preliminary data.</text>
</comment>
<dbReference type="AlphaFoldDB" id="A0A3E3E4J7"/>
<dbReference type="Proteomes" id="UP000261032">
    <property type="component" value="Unassembled WGS sequence"/>
</dbReference>
<evidence type="ECO:0000313" key="1">
    <source>
        <dbReference type="EMBL" id="RGD76512.1"/>
    </source>
</evidence>
<reference evidence="1 2" key="1">
    <citation type="submission" date="2018-08" db="EMBL/GenBank/DDBJ databases">
        <title>A genome reference for cultivated species of the human gut microbiota.</title>
        <authorList>
            <person name="Zou Y."/>
            <person name="Xue W."/>
            <person name="Luo G."/>
        </authorList>
    </citation>
    <scope>NUCLEOTIDE SEQUENCE [LARGE SCALE GENOMIC DNA]</scope>
    <source>
        <strain evidence="1 2">OM06-4</strain>
    </source>
</reference>
<proteinExistence type="predicted"/>
<organism evidence="1 2">
    <name type="scientific">Thomasclavelia ramosa</name>
    <dbReference type="NCBI Taxonomy" id="1547"/>
    <lineage>
        <taxon>Bacteria</taxon>
        <taxon>Bacillati</taxon>
        <taxon>Bacillota</taxon>
        <taxon>Erysipelotrichia</taxon>
        <taxon>Erysipelotrichales</taxon>
        <taxon>Coprobacillaceae</taxon>
        <taxon>Thomasclavelia</taxon>
    </lineage>
</organism>
<evidence type="ECO:0000313" key="2">
    <source>
        <dbReference type="Proteomes" id="UP000261032"/>
    </source>
</evidence>
<name>A0A3E3E4J7_9FIRM</name>
<gene>
    <name evidence="1" type="ORF">DXB93_18685</name>
</gene>
<accession>A0A3E3E4J7</accession>
<dbReference type="EMBL" id="QUSL01000070">
    <property type="protein sequence ID" value="RGD76512.1"/>
    <property type="molecule type" value="Genomic_DNA"/>
</dbReference>
<protein>
    <submittedName>
        <fullName evidence="1">Uncharacterized protein</fullName>
    </submittedName>
</protein>